<evidence type="ECO:0000313" key="2">
    <source>
        <dbReference type="Proteomes" id="UP001157002"/>
    </source>
</evidence>
<organism evidence="1 2">
    <name type="scientific">Poseidoniales virus YSH_150918</name>
    <dbReference type="NCBI Taxonomy" id="3071324"/>
    <lineage>
        <taxon>Viruses</taxon>
        <taxon>Duplodnaviria</taxon>
        <taxon>Heunggongvirae</taxon>
        <taxon>Uroviricota</taxon>
        <taxon>Caudoviricetes</taxon>
        <taxon>Magrovirales</taxon>
        <taxon>Aoguangviridae</taxon>
        <taxon>Aobingvirus</taxon>
        <taxon>Aobingvirus yangshanense</taxon>
    </lineage>
</organism>
<dbReference type="GeneID" id="80545058"/>
<reference evidence="1 2" key="1">
    <citation type="submission" date="2022-05" db="EMBL/GenBank/DDBJ databases">
        <title>Diverse viruses of marine archaea discovered using metagenomics.</title>
        <authorList>
            <person name="Zhou Y."/>
        </authorList>
    </citation>
    <scope>NUCLEOTIDE SEQUENCE [LARGE SCALE GENOMIC DNA]</scope>
    <source>
        <strain evidence="1">YSH_150918</strain>
    </source>
</reference>
<proteinExistence type="predicted"/>
<dbReference type="Proteomes" id="UP001157002">
    <property type="component" value="Segment"/>
</dbReference>
<accession>A0A976UAV4</accession>
<dbReference type="RefSeq" id="YP_010806097.1">
    <property type="nucleotide sequence ID" value="NC_077214.1"/>
</dbReference>
<protein>
    <submittedName>
        <fullName evidence="1">Uncharacterized protein</fullName>
    </submittedName>
</protein>
<evidence type="ECO:0000313" key="1">
    <source>
        <dbReference type="EMBL" id="UVF62503.1"/>
    </source>
</evidence>
<keyword evidence="2" id="KW-1185">Reference proteome</keyword>
<dbReference type="EMBL" id="ON649702">
    <property type="protein sequence ID" value="UVF62503.1"/>
    <property type="molecule type" value="Genomic_DNA"/>
</dbReference>
<name>A0A976UAV4_9CAUD</name>
<sequence length="76" mass="8669">MQVEGKGYEMGELKFPTLLIQLRNEQGFPYDMPNDWVETVMSIASMLNAKYNLGLDVVYGMASMEGFNLIEKEVNE</sequence>
<dbReference type="KEGG" id="vg:80545058"/>